<comment type="caution">
    <text evidence="1">The sequence shown here is derived from an EMBL/GenBank/DDBJ whole genome shotgun (WGS) entry which is preliminary data.</text>
</comment>
<accession>A0ACC1LHK8</accession>
<name>A0ACC1LHK8_9FUNG</name>
<reference evidence="1" key="1">
    <citation type="submission" date="2022-07" db="EMBL/GenBank/DDBJ databases">
        <title>Phylogenomic reconstructions and comparative analyses of Kickxellomycotina fungi.</title>
        <authorList>
            <person name="Reynolds N.K."/>
            <person name="Stajich J.E."/>
            <person name="Barry K."/>
            <person name="Grigoriev I.V."/>
            <person name="Crous P."/>
            <person name="Smith M.E."/>
        </authorList>
    </citation>
    <scope>NUCLEOTIDE SEQUENCE</scope>
    <source>
        <strain evidence="1">BCRC 34780</strain>
    </source>
</reference>
<evidence type="ECO:0000313" key="1">
    <source>
        <dbReference type="EMBL" id="KAJ2807829.1"/>
    </source>
</evidence>
<dbReference type="Proteomes" id="UP001140087">
    <property type="component" value="Unassembled WGS sequence"/>
</dbReference>
<sequence>PSQRLPRAQRDNAWHRVRQAVGTGGAPQPAPAPPHTDVYEHPPPDCPPEFVDSVTHCLMRDPVFLPSTARCDRSTIDRHLREHSTDPFTGLPLDASQVKPDLVLQQRIRSWLASRATGNAAPGKLSLMISPSDPAP</sequence>
<feature type="non-terminal residue" evidence="1">
    <location>
        <position position="1"/>
    </location>
</feature>
<keyword evidence="2" id="KW-1185">Reference proteome</keyword>
<dbReference type="EMBL" id="JANBUN010000031">
    <property type="protein sequence ID" value="KAJ2807829.1"/>
    <property type="molecule type" value="Genomic_DNA"/>
</dbReference>
<gene>
    <name evidence="1" type="ORF">H4R21_000324</name>
</gene>
<evidence type="ECO:0000313" key="2">
    <source>
        <dbReference type="Proteomes" id="UP001140087"/>
    </source>
</evidence>
<organism evidence="1 2">
    <name type="scientific">Coemansia helicoidea</name>
    <dbReference type="NCBI Taxonomy" id="1286919"/>
    <lineage>
        <taxon>Eukaryota</taxon>
        <taxon>Fungi</taxon>
        <taxon>Fungi incertae sedis</taxon>
        <taxon>Zoopagomycota</taxon>
        <taxon>Kickxellomycotina</taxon>
        <taxon>Kickxellomycetes</taxon>
        <taxon>Kickxellales</taxon>
        <taxon>Kickxellaceae</taxon>
        <taxon>Coemansia</taxon>
    </lineage>
</organism>
<proteinExistence type="predicted"/>
<protein>
    <submittedName>
        <fullName evidence="1">Uncharacterized protein</fullName>
    </submittedName>
</protein>